<sequence>MGLVWWRLEMAAPAELEESLLWKLPLLGVARVALQHPPEAPQQRQLLAWLPESDWPADQRQELERALAPLGEPFDLPLPPIQWKRQADEDWSLSWKSHWRPDPVGERLLVLPAWLEVPSEQAGRLVIRIDPGSAFGTGSHPTTRLCLEGLEGLAGEREQAGLGAGLEGLRVADLGCGSGILGLAALRLGAASVAAADTDPLAERATRQNAALNGLDGTRGLTVTTGSAEALVALLDGRPADLLLCNILAPVIEALIPWFEHLLSPGGVGLLSGLLVDQAPGLERDLAAAGWRVEGRVEQDRWGLLRIRSASDVA</sequence>
<evidence type="ECO:0000256" key="5">
    <source>
        <dbReference type="ARBA" id="ARBA00022691"/>
    </source>
</evidence>
<dbReference type="EC" id="2.1.1.-" evidence="6"/>
<evidence type="ECO:0000256" key="4">
    <source>
        <dbReference type="ARBA" id="ARBA00022679"/>
    </source>
</evidence>
<feature type="binding site" evidence="6">
    <location>
        <position position="197"/>
    </location>
    <ligand>
        <name>S-adenosyl-L-methionine</name>
        <dbReference type="ChEBI" id="CHEBI:59789"/>
    </ligand>
</feature>
<dbReference type="Proteomes" id="UP000238218">
    <property type="component" value="Unassembled WGS sequence"/>
</dbReference>
<dbReference type="RefSeq" id="WP_106220349.1">
    <property type="nucleotide sequence ID" value="NZ_PVWP01000003.1"/>
</dbReference>
<dbReference type="Gene3D" id="3.40.50.150">
    <property type="entry name" value="Vaccinia Virus protein VP39"/>
    <property type="match status" value="1"/>
</dbReference>
<name>A0ABX5FBB3_9CHRO</name>
<comment type="caution">
    <text evidence="7">The sequence shown here is derived from an EMBL/GenBank/DDBJ whole genome shotgun (WGS) entry which is preliminary data.</text>
</comment>
<accession>A0ABX5FBB3</accession>
<keyword evidence="7" id="KW-0689">Ribosomal protein</keyword>
<keyword evidence="5 6" id="KW-0949">S-adenosyl-L-methionine</keyword>
<dbReference type="PANTHER" id="PTHR43648:SF1">
    <property type="entry name" value="ELECTRON TRANSFER FLAVOPROTEIN BETA SUBUNIT LYSINE METHYLTRANSFERASE"/>
    <property type="match status" value="1"/>
</dbReference>
<dbReference type="HAMAP" id="MF_00735">
    <property type="entry name" value="Methyltr_PrmA"/>
    <property type="match status" value="1"/>
</dbReference>
<feature type="binding site" evidence="6">
    <location>
        <position position="246"/>
    </location>
    <ligand>
        <name>S-adenosyl-L-methionine</name>
        <dbReference type="ChEBI" id="CHEBI:59789"/>
    </ligand>
</feature>
<dbReference type="GO" id="GO:0005840">
    <property type="term" value="C:ribosome"/>
    <property type="evidence" value="ECO:0007669"/>
    <property type="project" value="UniProtKB-KW"/>
</dbReference>
<dbReference type="CDD" id="cd02440">
    <property type="entry name" value="AdoMet_MTases"/>
    <property type="match status" value="1"/>
</dbReference>
<evidence type="ECO:0000313" key="7">
    <source>
        <dbReference type="EMBL" id="PSB38228.1"/>
    </source>
</evidence>
<feature type="binding site" evidence="6">
    <location>
        <position position="143"/>
    </location>
    <ligand>
        <name>S-adenosyl-L-methionine</name>
        <dbReference type="ChEBI" id="CHEBI:59789"/>
    </ligand>
</feature>
<gene>
    <name evidence="6" type="primary">prmA</name>
    <name evidence="7" type="ORF">C7B81_05875</name>
</gene>
<proteinExistence type="inferred from homology"/>
<keyword evidence="2 6" id="KW-0963">Cytoplasm</keyword>
<comment type="function">
    <text evidence="6">Methylates ribosomal protein L11.</text>
</comment>
<organism evidence="7 8">
    <name type="scientific">Aphanothece cf. minutissima CCALA 015</name>
    <dbReference type="NCBI Taxonomy" id="2107695"/>
    <lineage>
        <taxon>Bacteria</taxon>
        <taxon>Bacillati</taxon>
        <taxon>Cyanobacteriota</taxon>
        <taxon>Cyanophyceae</taxon>
        <taxon>Oscillatoriophycideae</taxon>
        <taxon>Chroococcales</taxon>
        <taxon>Aphanothecaceae</taxon>
        <taxon>Aphanothece</taxon>
    </lineage>
</organism>
<comment type="subcellular location">
    <subcellularLocation>
        <location evidence="6">Cytoplasm</location>
    </subcellularLocation>
</comment>
<dbReference type="PANTHER" id="PTHR43648">
    <property type="entry name" value="ELECTRON TRANSFER FLAVOPROTEIN BETA SUBUNIT LYSINE METHYLTRANSFERASE"/>
    <property type="match status" value="1"/>
</dbReference>
<dbReference type="GO" id="GO:0008168">
    <property type="term" value="F:methyltransferase activity"/>
    <property type="evidence" value="ECO:0007669"/>
    <property type="project" value="UniProtKB-KW"/>
</dbReference>
<comment type="catalytic activity">
    <reaction evidence="6">
        <text>L-lysyl-[protein] + 3 S-adenosyl-L-methionine = N(6),N(6),N(6)-trimethyl-L-lysyl-[protein] + 3 S-adenosyl-L-homocysteine + 3 H(+)</text>
        <dbReference type="Rhea" id="RHEA:54192"/>
        <dbReference type="Rhea" id="RHEA-COMP:9752"/>
        <dbReference type="Rhea" id="RHEA-COMP:13826"/>
        <dbReference type="ChEBI" id="CHEBI:15378"/>
        <dbReference type="ChEBI" id="CHEBI:29969"/>
        <dbReference type="ChEBI" id="CHEBI:57856"/>
        <dbReference type="ChEBI" id="CHEBI:59789"/>
        <dbReference type="ChEBI" id="CHEBI:61961"/>
    </reaction>
</comment>
<evidence type="ECO:0000256" key="1">
    <source>
        <dbReference type="ARBA" id="ARBA00009741"/>
    </source>
</evidence>
<dbReference type="EMBL" id="PVWP01000003">
    <property type="protein sequence ID" value="PSB38228.1"/>
    <property type="molecule type" value="Genomic_DNA"/>
</dbReference>
<feature type="binding site" evidence="6">
    <location>
        <position position="175"/>
    </location>
    <ligand>
        <name>S-adenosyl-L-methionine</name>
        <dbReference type="ChEBI" id="CHEBI:59789"/>
    </ligand>
</feature>
<evidence type="ECO:0000256" key="2">
    <source>
        <dbReference type="ARBA" id="ARBA00022490"/>
    </source>
</evidence>
<keyword evidence="4 6" id="KW-0808">Transferase</keyword>
<dbReference type="InterPro" id="IPR050078">
    <property type="entry name" value="Ribosomal_L11_MeTrfase_PrmA"/>
</dbReference>
<comment type="similarity">
    <text evidence="1 6">Belongs to the methyltransferase superfamily. PrmA family.</text>
</comment>
<keyword evidence="7" id="KW-0687">Ribonucleoprotein</keyword>
<keyword evidence="8" id="KW-1185">Reference proteome</keyword>
<dbReference type="InterPro" id="IPR004498">
    <property type="entry name" value="Ribosomal_PrmA_MeTrfase"/>
</dbReference>
<dbReference type="Pfam" id="PF06325">
    <property type="entry name" value="PrmA"/>
    <property type="match status" value="1"/>
</dbReference>
<keyword evidence="3 6" id="KW-0489">Methyltransferase</keyword>
<protein>
    <recommendedName>
        <fullName evidence="6">Ribosomal protein L11 methyltransferase</fullName>
        <shortName evidence="6">L11 Mtase</shortName>
        <ecNumber evidence="6">2.1.1.-</ecNumber>
    </recommendedName>
</protein>
<dbReference type="InterPro" id="IPR029063">
    <property type="entry name" value="SAM-dependent_MTases_sf"/>
</dbReference>
<dbReference type="GO" id="GO:0032259">
    <property type="term" value="P:methylation"/>
    <property type="evidence" value="ECO:0007669"/>
    <property type="project" value="UniProtKB-KW"/>
</dbReference>
<evidence type="ECO:0000313" key="8">
    <source>
        <dbReference type="Proteomes" id="UP000238218"/>
    </source>
</evidence>
<dbReference type="SUPFAM" id="SSF53335">
    <property type="entry name" value="S-adenosyl-L-methionine-dependent methyltransferases"/>
    <property type="match status" value="1"/>
</dbReference>
<evidence type="ECO:0000256" key="3">
    <source>
        <dbReference type="ARBA" id="ARBA00022603"/>
    </source>
</evidence>
<reference evidence="7 8" key="1">
    <citation type="submission" date="2018-03" db="EMBL/GenBank/DDBJ databases">
        <title>The ancient ancestry and fast evolution of plastids.</title>
        <authorList>
            <person name="Moore K.R."/>
            <person name="Magnabosco C."/>
            <person name="Momper L."/>
            <person name="Gold D.A."/>
            <person name="Bosak T."/>
            <person name="Fournier G.P."/>
        </authorList>
    </citation>
    <scope>NUCLEOTIDE SEQUENCE [LARGE SCALE GENOMIC DNA]</scope>
    <source>
        <strain evidence="7 8">CCALA 015</strain>
    </source>
</reference>
<evidence type="ECO:0000256" key="6">
    <source>
        <dbReference type="HAMAP-Rule" id="MF_00735"/>
    </source>
</evidence>